<keyword evidence="2" id="KW-1185">Reference proteome</keyword>
<accession>A0A7H9HVC6</accession>
<dbReference type="InterPro" id="IPR021624">
    <property type="entry name" value="Saw1"/>
</dbReference>
<reference evidence="1 2" key="1">
    <citation type="submission" date="2020-06" db="EMBL/GenBank/DDBJ databases">
        <title>The yeast mating-type switching endonuclease HO is a domesticated member of an unorthodox homing genetic element family.</title>
        <authorList>
            <person name="Coughlan A.Y."/>
            <person name="Lombardi L."/>
            <person name="Braun-Galleani S."/>
            <person name="Martos A.R."/>
            <person name="Galeote V."/>
            <person name="Bigey F."/>
            <person name="Dequin S."/>
            <person name="Byrne K.P."/>
            <person name="Wolfe K.H."/>
        </authorList>
    </citation>
    <scope>NUCLEOTIDE SEQUENCE [LARGE SCALE GENOMIC DNA]</scope>
    <source>
        <strain evidence="1 2">CBS2947</strain>
    </source>
</reference>
<dbReference type="OrthoDB" id="4034365at2759"/>
<dbReference type="Pfam" id="PF11561">
    <property type="entry name" value="Saw1"/>
    <property type="match status" value="1"/>
</dbReference>
<proteinExistence type="predicted"/>
<dbReference type="EMBL" id="CP059272">
    <property type="protein sequence ID" value="QLQ81684.1"/>
    <property type="molecule type" value="Genomic_DNA"/>
</dbReference>
<evidence type="ECO:0000313" key="1">
    <source>
        <dbReference type="EMBL" id="QLQ81684.1"/>
    </source>
</evidence>
<protein>
    <submittedName>
        <fullName evidence="1">Uncharacterized protein</fullName>
    </submittedName>
</protein>
<evidence type="ECO:0000313" key="2">
    <source>
        <dbReference type="Proteomes" id="UP000510647"/>
    </source>
</evidence>
<dbReference type="Proteomes" id="UP000510647">
    <property type="component" value="Chromosome 6"/>
</dbReference>
<dbReference type="AlphaFoldDB" id="A0A7H9HVC6"/>
<sequence>MRDLCLQLKDELVLIAYELAPELVAGGTFGNLRIGQSSDFASNFVSKLLGGDDSNLITSRIETVTRVAKSRYKLHYKGDWELEIFITSTKRLLEIRSFLLSQELGLPYNGSSLHSRRKILVTETVTLDTPTILHEEDDQVAVEMDQKPELNFKYKPVVNLGECIDIYILHRPKRQRHSHRS</sequence>
<organism evidence="1 2">
    <name type="scientific">Torulaspora globosa</name>
    <dbReference type="NCBI Taxonomy" id="48254"/>
    <lineage>
        <taxon>Eukaryota</taxon>
        <taxon>Fungi</taxon>
        <taxon>Dikarya</taxon>
        <taxon>Ascomycota</taxon>
        <taxon>Saccharomycotina</taxon>
        <taxon>Saccharomycetes</taxon>
        <taxon>Saccharomycetales</taxon>
        <taxon>Saccharomycetaceae</taxon>
        <taxon>Torulaspora</taxon>
    </lineage>
</organism>
<dbReference type="GO" id="GO:0000736">
    <property type="term" value="P:double-strand break repair via single-strand annealing, removal of nonhomologous ends"/>
    <property type="evidence" value="ECO:0007669"/>
    <property type="project" value="InterPro"/>
</dbReference>
<name>A0A7H9HVC6_9SACH</name>
<gene>
    <name evidence="1" type="ORF">HG537_0F04450</name>
</gene>
<dbReference type="GO" id="GO:0070336">
    <property type="term" value="F:flap-structured DNA binding"/>
    <property type="evidence" value="ECO:0007669"/>
    <property type="project" value="InterPro"/>
</dbReference>